<sequence>MSKSRWYLIIAGAGFFGTAIAILASVWNIAGWGHLLLEIPIVVMVAALAVYVMERRHEKRTLKNADTKVLAEIVAIRPQTKLTGRVLELVLKIPVDGRVVEKGYAGNWLGDEGSFREFCNQYYAGEKIEVFISLMDGSAIVLADNQLVMNNKNAELIKAALVED</sequence>
<organism evidence="2 3">
    <name type="scientific">Culicoidibacter larvae</name>
    <dbReference type="NCBI Taxonomy" id="2579976"/>
    <lineage>
        <taxon>Bacteria</taxon>
        <taxon>Bacillati</taxon>
        <taxon>Bacillota</taxon>
        <taxon>Culicoidibacteria</taxon>
        <taxon>Culicoidibacterales</taxon>
        <taxon>Culicoidibacteraceae</taxon>
        <taxon>Culicoidibacter</taxon>
    </lineage>
</organism>
<keyword evidence="1" id="KW-0812">Transmembrane</keyword>
<dbReference type="RefSeq" id="WP_138190093.1">
    <property type="nucleotide sequence ID" value="NZ_VBWP01000001.1"/>
</dbReference>
<accession>A0A5R8QJ60</accession>
<proteinExistence type="predicted"/>
<dbReference type="InParanoid" id="A0A5R8QJ60"/>
<keyword evidence="1" id="KW-1133">Transmembrane helix</keyword>
<evidence type="ECO:0000256" key="1">
    <source>
        <dbReference type="SAM" id="Phobius"/>
    </source>
</evidence>
<dbReference type="Proteomes" id="UP000306912">
    <property type="component" value="Unassembled WGS sequence"/>
</dbReference>
<dbReference type="AlphaFoldDB" id="A0A5R8QJ60"/>
<feature type="transmembrane region" description="Helical" evidence="1">
    <location>
        <begin position="35"/>
        <end position="53"/>
    </location>
</feature>
<keyword evidence="1" id="KW-0472">Membrane</keyword>
<evidence type="ECO:0000313" key="3">
    <source>
        <dbReference type="Proteomes" id="UP000306912"/>
    </source>
</evidence>
<dbReference type="EMBL" id="VBWP01000001">
    <property type="protein sequence ID" value="TLG77483.1"/>
    <property type="molecule type" value="Genomic_DNA"/>
</dbReference>
<protein>
    <submittedName>
        <fullName evidence="2">Uncharacterized protein</fullName>
    </submittedName>
</protein>
<feature type="transmembrane region" description="Helical" evidence="1">
    <location>
        <begin position="7"/>
        <end position="29"/>
    </location>
</feature>
<name>A0A5R8QJ60_9FIRM</name>
<comment type="caution">
    <text evidence="2">The sequence shown here is derived from an EMBL/GenBank/DDBJ whole genome shotgun (WGS) entry which is preliminary data.</text>
</comment>
<gene>
    <name evidence="2" type="ORF">FEZ08_02350</name>
</gene>
<reference evidence="2 3" key="1">
    <citation type="submission" date="2019-05" db="EMBL/GenBank/DDBJ databases">
        <title>Culicoidintestinum kansasii gen. nov., sp. nov. from the gastrointestinal tract of the biting midge, Culicoides sonorensis.</title>
        <authorList>
            <person name="Neupane S."/>
            <person name="Ghosh A."/>
            <person name="Gunther S."/>
            <person name="Martin K."/>
            <person name="Zurek L."/>
        </authorList>
    </citation>
    <scope>NUCLEOTIDE SEQUENCE [LARGE SCALE GENOMIC DNA]</scope>
    <source>
        <strain evidence="2 3">CS-1</strain>
    </source>
</reference>
<keyword evidence="3" id="KW-1185">Reference proteome</keyword>
<evidence type="ECO:0000313" key="2">
    <source>
        <dbReference type="EMBL" id="TLG77483.1"/>
    </source>
</evidence>